<dbReference type="EMBL" id="MZ334522">
    <property type="protein sequence ID" value="UBF22714.1"/>
    <property type="molecule type" value="Genomic_DNA"/>
</dbReference>
<gene>
    <name evidence="2" type="ORF">HRTV-27_gp21</name>
</gene>
<sequence>MPAVAATPDFSDTMTTDDKTDDAPAKSLNTLAEAMTRGKNYREDFDDEVFGVPIRLVLKPVPDEDYYPFLYILDEKFDLTEEEAMGEMEEALEEADHEAMEVDLSAFDTEFIQAMEYLCTLGIDAEAMDGDPEMLDTIFSETVGGYAIKWAFEIMEVTGTLADAKKFRGGRKITREWVILLREFPGMNLPGVSDVGDLTSFQRMVLLESIRLMNEEEEAMMEEAQSGQNAAGGHTPNGARRPGGGGKQIETKSFRNKAAETGRDPEELIAEYRAEHGLDD</sequence>
<evidence type="ECO:0000313" key="2">
    <source>
        <dbReference type="EMBL" id="UBF22714.1"/>
    </source>
</evidence>
<keyword evidence="3" id="KW-1185">Reference proteome</keyword>
<dbReference type="Proteomes" id="UP000827260">
    <property type="component" value="Segment"/>
</dbReference>
<accession>A0AAE8XZZ7</accession>
<feature type="compositionally biased region" description="Basic and acidic residues" evidence="1">
    <location>
        <begin position="249"/>
        <end position="267"/>
    </location>
</feature>
<evidence type="ECO:0000313" key="3">
    <source>
        <dbReference type="Proteomes" id="UP000827260"/>
    </source>
</evidence>
<proteinExistence type="predicted"/>
<name>A0AAE8XZZ7_9CAUD</name>
<reference evidence="2" key="1">
    <citation type="submission" date="2021-05" db="EMBL/GenBank/DDBJ databases">
        <title>Diversity, taxonomy and evolution of archaeal viruses of the class Caudoviricetes.</title>
        <authorList>
            <person name="Liu Y."/>
            <person name="Demina T.A."/>
            <person name="Roux S."/>
            <person name="Aiewsakun P."/>
            <person name="Kazlauskas D."/>
            <person name="Simmonds P."/>
            <person name="Prangishvili D."/>
            <person name="Oksanen H.M."/>
            <person name="Krupovic M."/>
        </authorList>
    </citation>
    <scope>NUCLEOTIDE SEQUENCE</scope>
    <source>
        <strain evidence="2">HRTV-27/27</strain>
    </source>
</reference>
<feature type="region of interest" description="Disordered" evidence="1">
    <location>
        <begin position="223"/>
        <end position="267"/>
    </location>
</feature>
<evidence type="ECO:0000256" key="1">
    <source>
        <dbReference type="SAM" id="MobiDB-lite"/>
    </source>
</evidence>
<protein>
    <submittedName>
        <fullName evidence="2">Tail assembly chaperone</fullName>
    </submittedName>
</protein>
<organism evidence="2 3">
    <name type="scientific">Halorubrum tailed virus 27</name>
    <dbReference type="NCBI Taxonomy" id="2878008"/>
    <lineage>
        <taxon>Viruses</taxon>
        <taxon>Duplodnaviria</taxon>
        <taxon>Heunggongvirae</taxon>
        <taxon>Uroviricota</taxon>
        <taxon>Caudoviricetes</taxon>
        <taxon>Thumleimavirales</taxon>
        <taxon>Hafunaviridae</taxon>
        <taxon>Minorvirus</taxon>
        <taxon>Minorvirus thailandense</taxon>
        <taxon>Minorvirus HRTV27</taxon>
    </lineage>
</organism>
<feature type="region of interest" description="Disordered" evidence="1">
    <location>
        <begin position="1"/>
        <end position="24"/>
    </location>
</feature>